<keyword evidence="4" id="KW-1185">Reference proteome</keyword>
<reference evidence="3 4" key="1">
    <citation type="journal article" date="2020" name="Cell">
        <title>Large-Scale Comparative Analyses of Tick Genomes Elucidate Their Genetic Diversity and Vector Capacities.</title>
        <authorList>
            <consortium name="Tick Genome and Microbiome Consortium (TIGMIC)"/>
            <person name="Jia N."/>
            <person name="Wang J."/>
            <person name="Shi W."/>
            <person name="Du L."/>
            <person name="Sun Y."/>
            <person name="Zhan W."/>
            <person name="Jiang J.F."/>
            <person name="Wang Q."/>
            <person name="Zhang B."/>
            <person name="Ji P."/>
            <person name="Bell-Sakyi L."/>
            <person name="Cui X.M."/>
            <person name="Yuan T.T."/>
            <person name="Jiang B.G."/>
            <person name="Yang W.F."/>
            <person name="Lam T.T."/>
            <person name="Chang Q.C."/>
            <person name="Ding S.J."/>
            <person name="Wang X.J."/>
            <person name="Zhu J.G."/>
            <person name="Ruan X.D."/>
            <person name="Zhao L."/>
            <person name="Wei J.T."/>
            <person name="Ye R.Z."/>
            <person name="Que T.C."/>
            <person name="Du C.H."/>
            <person name="Zhou Y.H."/>
            <person name="Cheng J.X."/>
            <person name="Dai P.F."/>
            <person name="Guo W.B."/>
            <person name="Han X.H."/>
            <person name="Huang E.J."/>
            <person name="Li L.F."/>
            <person name="Wei W."/>
            <person name="Gao Y.C."/>
            <person name="Liu J.Z."/>
            <person name="Shao H.Z."/>
            <person name="Wang X."/>
            <person name="Wang C.C."/>
            <person name="Yang T.C."/>
            <person name="Huo Q.B."/>
            <person name="Li W."/>
            <person name="Chen H.Y."/>
            <person name="Chen S.E."/>
            <person name="Zhou L.G."/>
            <person name="Ni X.B."/>
            <person name="Tian J.H."/>
            <person name="Sheng Y."/>
            <person name="Liu T."/>
            <person name="Pan Y.S."/>
            <person name="Xia L.Y."/>
            <person name="Li J."/>
            <person name="Zhao F."/>
            <person name="Cao W.C."/>
        </authorList>
    </citation>
    <scope>NUCLEOTIDE SEQUENCE [LARGE SCALE GENOMIC DNA]</scope>
    <source>
        <strain evidence="3">HaeL-2018</strain>
    </source>
</reference>
<protein>
    <recommendedName>
        <fullName evidence="2">Caspase family p20 domain-containing protein</fullName>
    </recommendedName>
</protein>
<dbReference type="EMBL" id="JABSTR010000001">
    <property type="protein sequence ID" value="KAH9359676.1"/>
    <property type="molecule type" value="Genomic_DNA"/>
</dbReference>
<dbReference type="InterPro" id="IPR001309">
    <property type="entry name" value="Pept_C14_p20"/>
</dbReference>
<evidence type="ECO:0000259" key="2">
    <source>
        <dbReference type="PROSITE" id="PS50208"/>
    </source>
</evidence>
<dbReference type="GO" id="GO:0006508">
    <property type="term" value="P:proteolysis"/>
    <property type="evidence" value="ECO:0007669"/>
    <property type="project" value="InterPro"/>
</dbReference>
<evidence type="ECO:0000313" key="3">
    <source>
        <dbReference type="EMBL" id="KAH9359676.1"/>
    </source>
</evidence>
<dbReference type="GO" id="GO:0004197">
    <property type="term" value="F:cysteine-type endopeptidase activity"/>
    <property type="evidence" value="ECO:0007669"/>
    <property type="project" value="InterPro"/>
</dbReference>
<dbReference type="InterPro" id="IPR015917">
    <property type="entry name" value="Pept_C14A"/>
</dbReference>
<dbReference type="VEuPathDB" id="VectorBase:HLOH_045095"/>
<dbReference type="InterPro" id="IPR011600">
    <property type="entry name" value="Pept_C14_caspase"/>
</dbReference>
<dbReference type="AlphaFoldDB" id="A0A9J6FC14"/>
<dbReference type="Gene3D" id="3.40.50.1460">
    <property type="match status" value="1"/>
</dbReference>
<gene>
    <name evidence="3" type="ORF">HPB48_014765</name>
</gene>
<feature type="domain" description="Caspase family p20" evidence="2">
    <location>
        <begin position="17"/>
        <end position="65"/>
    </location>
</feature>
<proteinExistence type="inferred from homology"/>
<accession>A0A9J6FC14</accession>
<dbReference type="PRINTS" id="PR00376">
    <property type="entry name" value="IL1BCENZYME"/>
</dbReference>
<name>A0A9J6FC14_HAELO</name>
<organism evidence="3 4">
    <name type="scientific">Haemaphysalis longicornis</name>
    <name type="common">Bush tick</name>
    <dbReference type="NCBI Taxonomy" id="44386"/>
    <lineage>
        <taxon>Eukaryota</taxon>
        <taxon>Metazoa</taxon>
        <taxon>Ecdysozoa</taxon>
        <taxon>Arthropoda</taxon>
        <taxon>Chelicerata</taxon>
        <taxon>Arachnida</taxon>
        <taxon>Acari</taxon>
        <taxon>Parasitiformes</taxon>
        <taxon>Ixodida</taxon>
        <taxon>Ixodoidea</taxon>
        <taxon>Ixodidae</taxon>
        <taxon>Haemaphysalinae</taxon>
        <taxon>Haemaphysalis</taxon>
    </lineage>
</organism>
<dbReference type="Proteomes" id="UP000821853">
    <property type="component" value="Chromosome 1"/>
</dbReference>
<dbReference type="PROSITE" id="PS50208">
    <property type="entry name" value="CASPASE_P20"/>
    <property type="match status" value="1"/>
</dbReference>
<dbReference type="SUPFAM" id="SSF52129">
    <property type="entry name" value="Caspase-like"/>
    <property type="match status" value="1"/>
</dbReference>
<dbReference type="Pfam" id="PF00656">
    <property type="entry name" value="Peptidase_C14"/>
    <property type="match status" value="1"/>
</dbReference>
<dbReference type="InterPro" id="IPR029030">
    <property type="entry name" value="Caspase-like_dom_sf"/>
</dbReference>
<evidence type="ECO:0000256" key="1">
    <source>
        <dbReference type="ARBA" id="ARBA00010134"/>
    </source>
</evidence>
<comment type="caution">
    <text evidence="3">The sequence shown here is derived from an EMBL/GenBank/DDBJ whole genome shotgun (WGS) entry which is preliminary data.</text>
</comment>
<evidence type="ECO:0000313" key="4">
    <source>
        <dbReference type="Proteomes" id="UP000821853"/>
    </source>
</evidence>
<comment type="similarity">
    <text evidence="1">Belongs to the peptidase C14A family.</text>
</comment>
<sequence>MALQSQFFQVYRMSKMPRGQCIIINNKDFEDESKRRPGSEIDVDRMQQLFRALHFDVCIGSNLTAAVCWREPPYIGSLIPLIRGV</sequence>